<dbReference type="Gene3D" id="3.40.50.300">
    <property type="entry name" value="P-loop containing nucleotide triphosphate hydrolases"/>
    <property type="match status" value="1"/>
</dbReference>
<feature type="domain" description="ABC transmembrane type-1" evidence="10">
    <location>
        <begin position="34"/>
        <end position="316"/>
    </location>
</feature>
<feature type="transmembrane region" description="Helical" evidence="8">
    <location>
        <begin position="257"/>
        <end position="280"/>
    </location>
</feature>
<dbReference type="RefSeq" id="WP_366233194.1">
    <property type="nucleotide sequence ID" value="NZ_JBFBMH010000022.1"/>
</dbReference>
<dbReference type="InterPro" id="IPR011527">
    <property type="entry name" value="ABC1_TM_dom"/>
</dbReference>
<keyword evidence="2 8" id="KW-0812">Transmembrane</keyword>
<accession>A0ABV3LJQ4</accession>
<evidence type="ECO:0000256" key="1">
    <source>
        <dbReference type="ARBA" id="ARBA00004651"/>
    </source>
</evidence>
<dbReference type="CDD" id="cd18543">
    <property type="entry name" value="ABC_6TM_Rv0194_D1_like"/>
    <property type="match status" value="1"/>
</dbReference>
<evidence type="ECO:0000256" key="8">
    <source>
        <dbReference type="SAM" id="Phobius"/>
    </source>
</evidence>
<feature type="domain" description="ABC transporter" evidence="9">
    <location>
        <begin position="350"/>
        <end position="593"/>
    </location>
</feature>
<sequence length="643" mass="70364">MSSSSSQKQSSSLSAPAALWRLAPFVKPVVWRFVGGAASALGAAVIALMIPLVLEQIVQGPIRTGSIGLIVLGAVVVLVLGFGEALMVWLRRWFILKPSTEVEYRMRTQLYARLQTLPVAFHDRWQSGQLLSRMMQDIGLIRRWLAFGLILLVVNLLTIIIGAVLLFRWHWLLGTIFIVTAIPLWITGYRFEKRYGRLARQSQDQAGDLATSVEESVHGIRVLKAFGRGKHALTRFSTQAESLRTTELSKARAVGSIWFWLDLMPQIAFGLSLMSGIWLISQGAIELPELFAFFAMATVLRWPIESIGFLFSFMLDARTASDRVFDIFSETNSITDPEHPVHIAEPRGELAFEGAHFRYQDADASERDLLDGIDLVLRPGETMALVGLTGSGKTTLTTLPTRLYDVTGGRVTLDGVDVRDLTLVELRRHIAMAFEDATLFSASVRENVLLGRAELDIHSEEGERVLREALDVAQANFVDALPDGVETVIGEEGLSLSGGQRQRLALARAVAANPRVLVLDDPLSALDVDTEALVEEALRRVLADTTAMIVAHRPSTVALADRVALLERGRITAVGTHSELLRTSTHYRHVISSLEAEEAARTGAIPVIANPSTGSRSGADQAVDGSIAEPVEASSIEEEEVQA</sequence>
<keyword evidence="4 11" id="KW-0067">ATP-binding</keyword>
<dbReference type="Gene3D" id="1.20.1560.10">
    <property type="entry name" value="ABC transporter type 1, transmembrane domain"/>
    <property type="match status" value="1"/>
</dbReference>
<feature type="region of interest" description="Disordered" evidence="7">
    <location>
        <begin position="608"/>
        <end position="643"/>
    </location>
</feature>
<comment type="subcellular location">
    <subcellularLocation>
        <location evidence="1">Cell membrane</location>
        <topology evidence="1">Multi-pass membrane protein</topology>
    </subcellularLocation>
</comment>
<keyword evidence="5 8" id="KW-1133">Transmembrane helix</keyword>
<evidence type="ECO:0000313" key="12">
    <source>
        <dbReference type="Proteomes" id="UP001553715"/>
    </source>
</evidence>
<dbReference type="PANTHER" id="PTHR43394">
    <property type="entry name" value="ATP-DEPENDENT PERMEASE MDL1, MITOCHONDRIAL"/>
    <property type="match status" value="1"/>
</dbReference>
<evidence type="ECO:0000256" key="4">
    <source>
        <dbReference type="ARBA" id="ARBA00022840"/>
    </source>
</evidence>
<feature type="transmembrane region" description="Helical" evidence="8">
    <location>
        <begin position="292"/>
        <end position="315"/>
    </location>
</feature>
<proteinExistence type="predicted"/>
<dbReference type="InterPro" id="IPR036640">
    <property type="entry name" value="ABC1_TM_sf"/>
</dbReference>
<dbReference type="InterPro" id="IPR017871">
    <property type="entry name" value="ABC_transporter-like_CS"/>
</dbReference>
<dbReference type="EMBL" id="JBFBMH010000022">
    <property type="protein sequence ID" value="MEW1976093.1"/>
    <property type="molecule type" value="Genomic_DNA"/>
</dbReference>
<dbReference type="PROSITE" id="PS50929">
    <property type="entry name" value="ABC_TM1F"/>
    <property type="match status" value="1"/>
</dbReference>
<dbReference type="GO" id="GO:0005524">
    <property type="term" value="F:ATP binding"/>
    <property type="evidence" value="ECO:0007669"/>
    <property type="project" value="UniProtKB-KW"/>
</dbReference>
<keyword evidence="6 8" id="KW-0472">Membrane</keyword>
<dbReference type="InterPro" id="IPR027417">
    <property type="entry name" value="P-loop_NTPase"/>
</dbReference>
<gene>
    <name evidence="11" type="ORF">AB0301_13625</name>
</gene>
<dbReference type="SMART" id="SM00382">
    <property type="entry name" value="AAA"/>
    <property type="match status" value="1"/>
</dbReference>
<comment type="caution">
    <text evidence="11">The sequence shown here is derived from an EMBL/GenBank/DDBJ whole genome shotgun (WGS) entry which is preliminary data.</text>
</comment>
<feature type="transmembrane region" description="Helical" evidence="8">
    <location>
        <begin position="29"/>
        <end position="54"/>
    </location>
</feature>
<dbReference type="Proteomes" id="UP001553715">
    <property type="component" value="Unassembled WGS sequence"/>
</dbReference>
<evidence type="ECO:0000259" key="10">
    <source>
        <dbReference type="PROSITE" id="PS50929"/>
    </source>
</evidence>
<feature type="transmembrane region" description="Helical" evidence="8">
    <location>
        <begin position="66"/>
        <end position="90"/>
    </location>
</feature>
<evidence type="ECO:0000256" key="7">
    <source>
        <dbReference type="SAM" id="MobiDB-lite"/>
    </source>
</evidence>
<dbReference type="InterPro" id="IPR003593">
    <property type="entry name" value="AAA+_ATPase"/>
</dbReference>
<evidence type="ECO:0000259" key="9">
    <source>
        <dbReference type="PROSITE" id="PS50893"/>
    </source>
</evidence>
<dbReference type="Pfam" id="PF00664">
    <property type="entry name" value="ABC_membrane"/>
    <property type="match status" value="1"/>
</dbReference>
<name>A0ABV3LJQ4_9MICO</name>
<feature type="transmembrane region" description="Helical" evidence="8">
    <location>
        <begin position="171"/>
        <end position="191"/>
    </location>
</feature>
<evidence type="ECO:0000256" key="6">
    <source>
        <dbReference type="ARBA" id="ARBA00023136"/>
    </source>
</evidence>
<dbReference type="Pfam" id="PF00005">
    <property type="entry name" value="ABC_tran"/>
    <property type="match status" value="1"/>
</dbReference>
<dbReference type="PROSITE" id="PS50893">
    <property type="entry name" value="ABC_TRANSPORTER_2"/>
    <property type="match status" value="1"/>
</dbReference>
<dbReference type="PANTHER" id="PTHR43394:SF1">
    <property type="entry name" value="ATP-BINDING CASSETTE SUB-FAMILY B MEMBER 10, MITOCHONDRIAL"/>
    <property type="match status" value="1"/>
</dbReference>
<keyword evidence="3" id="KW-0547">Nucleotide-binding</keyword>
<dbReference type="PROSITE" id="PS00211">
    <property type="entry name" value="ABC_TRANSPORTER_1"/>
    <property type="match status" value="1"/>
</dbReference>
<dbReference type="SUPFAM" id="SSF52540">
    <property type="entry name" value="P-loop containing nucleoside triphosphate hydrolases"/>
    <property type="match status" value="1"/>
</dbReference>
<evidence type="ECO:0000256" key="5">
    <source>
        <dbReference type="ARBA" id="ARBA00022989"/>
    </source>
</evidence>
<dbReference type="InterPro" id="IPR003439">
    <property type="entry name" value="ABC_transporter-like_ATP-bd"/>
</dbReference>
<dbReference type="SUPFAM" id="SSF90123">
    <property type="entry name" value="ABC transporter transmembrane region"/>
    <property type="match status" value="1"/>
</dbReference>
<feature type="transmembrane region" description="Helical" evidence="8">
    <location>
        <begin position="144"/>
        <end position="165"/>
    </location>
</feature>
<dbReference type="InterPro" id="IPR039421">
    <property type="entry name" value="Type_1_exporter"/>
</dbReference>
<protein>
    <submittedName>
        <fullName evidence="11">ABC transporter ATP-binding protein</fullName>
    </submittedName>
</protein>
<reference evidence="11 12" key="1">
    <citation type="submission" date="2024-06" db="EMBL/GenBank/DDBJ databases">
        <title>The Natural Products Discovery Center: Release of the First 8490 Sequenced Strains for Exploring Actinobacteria Biosynthetic Diversity.</title>
        <authorList>
            <person name="Kalkreuter E."/>
            <person name="Kautsar S.A."/>
            <person name="Yang D."/>
            <person name="Bader C.D."/>
            <person name="Teijaro C.N."/>
            <person name="Fluegel L."/>
            <person name="Davis C.M."/>
            <person name="Simpson J.R."/>
            <person name="Lauterbach L."/>
            <person name="Steele A.D."/>
            <person name="Gui C."/>
            <person name="Meng S."/>
            <person name="Li G."/>
            <person name="Viehrig K."/>
            <person name="Ye F."/>
            <person name="Su P."/>
            <person name="Kiefer A.F."/>
            <person name="Nichols A."/>
            <person name="Cepeda A.J."/>
            <person name="Yan W."/>
            <person name="Fan B."/>
            <person name="Jiang Y."/>
            <person name="Adhikari A."/>
            <person name="Zheng C.-J."/>
            <person name="Schuster L."/>
            <person name="Cowan T.M."/>
            <person name="Smanski M.J."/>
            <person name="Chevrette M.G."/>
            <person name="De Carvalho L.P.S."/>
            <person name="Shen B."/>
        </authorList>
    </citation>
    <scope>NUCLEOTIDE SEQUENCE [LARGE SCALE GENOMIC DNA]</scope>
    <source>
        <strain evidence="11 12">NPDC077434</strain>
    </source>
</reference>
<evidence type="ECO:0000256" key="2">
    <source>
        <dbReference type="ARBA" id="ARBA00022692"/>
    </source>
</evidence>
<evidence type="ECO:0000256" key="3">
    <source>
        <dbReference type="ARBA" id="ARBA00022741"/>
    </source>
</evidence>
<organism evidence="11 12">
    <name type="scientific">Microbacterium profundi</name>
    <dbReference type="NCBI Taxonomy" id="450380"/>
    <lineage>
        <taxon>Bacteria</taxon>
        <taxon>Bacillati</taxon>
        <taxon>Actinomycetota</taxon>
        <taxon>Actinomycetes</taxon>
        <taxon>Micrococcales</taxon>
        <taxon>Microbacteriaceae</taxon>
        <taxon>Microbacterium</taxon>
    </lineage>
</organism>
<evidence type="ECO:0000313" key="11">
    <source>
        <dbReference type="EMBL" id="MEW1976093.1"/>
    </source>
</evidence>
<keyword evidence="12" id="KW-1185">Reference proteome</keyword>